<dbReference type="InterPro" id="IPR000014">
    <property type="entry name" value="PAS"/>
</dbReference>
<dbReference type="SUPFAM" id="SSF46785">
    <property type="entry name" value="Winged helix' DNA-binding domain"/>
    <property type="match status" value="1"/>
</dbReference>
<feature type="domain" description="PAS" evidence="4">
    <location>
        <begin position="211"/>
        <end position="263"/>
    </location>
</feature>
<dbReference type="PANTHER" id="PTHR34236">
    <property type="entry name" value="DIMETHYL SULFOXIDE REDUCTASE TRANSCRIPTIONAL ACTIVATOR"/>
    <property type="match status" value="1"/>
</dbReference>
<proteinExistence type="predicted"/>
<dbReference type="Gene3D" id="3.30.450.20">
    <property type="entry name" value="PAS domain"/>
    <property type="match status" value="2"/>
</dbReference>
<dbReference type="PROSITE" id="PS50112">
    <property type="entry name" value="PAS"/>
    <property type="match status" value="2"/>
</dbReference>
<sequence length="739" mass="82960">MTSGEKLRRTLDAVERVGALGEPVTASEIADVIECTRRTAYDRLQRLAEDGELESKKIGARARVWWRSRQSIGDDGQTTGAPDLLDRKDQEQRLQHQRDELRRELDDVFERIDDAFYALDDELRFTYVNEQAEELLERSSEELIGTRVADAFPGTELTDQFRECLKSQEPTSFETYSGRLSFWLEANVYPSESGLSVYFRDITEQKRRERELEQYERIVETVDDGVYALDDDARFVLANEALCEMIGMDREELMGEHARIVFERDELAERAAEAASRVSSGERDVATMEYNLVTDDGDPVPVETRFRPLPFGDGEGRCGVVRDITDRKERERELQQQRDRLEALNELDAVALDITEAVVDQSTREEIERVVCESLASSDSYEFAWIAGVDPSTQSIEPHVEVGVDGYLDGVSISVDPEDPTGQGPAGRAVQTHEIQVVDDALEDPTFEPWRDVAREYGYRSAAAVPITHEGSTYGLLGVYADQPGAFGDEVRRVLHQLGEVIGHAIAAVERKRALLGNELVEVEFRIRDVFEALGIDGESNGRVTLDKTVPISDDRYLVYGTSIDGADESVERLVEALPHWEAVSFRGDERESFELTLDEPPVLTTVASLGGRVDEAVIEDGDYYMTIHLSPGVDVRQVIDTVREAYPNAEFVTRRQISRDDHATGGIRDVLTEELTDRQRAALEAALYAGFFEWPRENSGEEMAESLGIAAPTFHQHVRAAERKVFASLLGDTAPTDD</sequence>
<dbReference type="SMART" id="SM00091">
    <property type="entry name" value="PAS"/>
    <property type="match status" value="2"/>
</dbReference>
<evidence type="ECO:0000256" key="1">
    <source>
        <dbReference type="ARBA" id="ARBA00023015"/>
    </source>
</evidence>
<evidence type="ECO:0000313" key="6">
    <source>
        <dbReference type="EMBL" id="GAA0679974.1"/>
    </source>
</evidence>
<dbReference type="PROSITE" id="PS50113">
    <property type="entry name" value="PAC"/>
    <property type="match status" value="1"/>
</dbReference>
<organism evidence="6 7">
    <name type="scientific">Natronoarchaeum mannanilyticum</name>
    <dbReference type="NCBI Taxonomy" id="926360"/>
    <lineage>
        <taxon>Archaea</taxon>
        <taxon>Methanobacteriati</taxon>
        <taxon>Methanobacteriota</taxon>
        <taxon>Stenosarchaea group</taxon>
        <taxon>Halobacteria</taxon>
        <taxon>Halobacteriales</taxon>
        <taxon>Natronoarchaeaceae</taxon>
    </lineage>
</organism>
<comment type="caution">
    <text evidence="6">The sequence shown here is derived from an EMBL/GenBank/DDBJ whole genome shotgun (WGS) entry which is preliminary data.</text>
</comment>
<keyword evidence="1" id="KW-0805">Transcription regulation</keyword>
<feature type="domain" description="PAS" evidence="4">
    <location>
        <begin position="101"/>
        <end position="145"/>
    </location>
</feature>
<dbReference type="SUPFAM" id="SSF55785">
    <property type="entry name" value="PYP-like sensor domain (PAS domain)"/>
    <property type="match status" value="2"/>
</dbReference>
<evidence type="ECO:0000259" key="5">
    <source>
        <dbReference type="PROSITE" id="PS50113"/>
    </source>
</evidence>
<evidence type="ECO:0000256" key="3">
    <source>
        <dbReference type="SAM" id="MobiDB-lite"/>
    </source>
</evidence>
<dbReference type="Pfam" id="PF13185">
    <property type="entry name" value="GAF_2"/>
    <property type="match status" value="1"/>
</dbReference>
<dbReference type="SUPFAM" id="SSF55781">
    <property type="entry name" value="GAF domain-like"/>
    <property type="match status" value="1"/>
</dbReference>
<dbReference type="NCBIfam" id="TIGR00229">
    <property type="entry name" value="sensory_box"/>
    <property type="match status" value="2"/>
</dbReference>
<dbReference type="EMBL" id="BAAADV010000007">
    <property type="protein sequence ID" value="GAA0679974.1"/>
    <property type="molecule type" value="Genomic_DNA"/>
</dbReference>
<keyword evidence="7" id="KW-1185">Reference proteome</keyword>
<reference evidence="6 7" key="1">
    <citation type="journal article" date="2019" name="Int. J. Syst. Evol. Microbiol.">
        <title>The Global Catalogue of Microorganisms (GCM) 10K type strain sequencing project: providing services to taxonomists for standard genome sequencing and annotation.</title>
        <authorList>
            <consortium name="The Broad Institute Genomics Platform"/>
            <consortium name="The Broad Institute Genome Sequencing Center for Infectious Disease"/>
            <person name="Wu L."/>
            <person name="Ma J."/>
        </authorList>
    </citation>
    <scope>NUCLEOTIDE SEQUENCE [LARGE SCALE GENOMIC DNA]</scope>
    <source>
        <strain evidence="6 7">JCM 16328</strain>
    </source>
</reference>
<dbReference type="InterPro" id="IPR029016">
    <property type="entry name" value="GAF-like_dom_sf"/>
</dbReference>
<dbReference type="InterPro" id="IPR031803">
    <property type="entry name" value="BAT_GAF/HTH-assoc"/>
</dbReference>
<dbReference type="Pfam" id="PF08448">
    <property type="entry name" value="PAS_4"/>
    <property type="match status" value="2"/>
</dbReference>
<dbReference type="InterPro" id="IPR000700">
    <property type="entry name" value="PAS-assoc_C"/>
</dbReference>
<dbReference type="InterPro" id="IPR036390">
    <property type="entry name" value="WH_DNA-bd_sf"/>
</dbReference>
<keyword evidence="2" id="KW-0804">Transcription</keyword>
<accession>A0AAV3TFF1</accession>
<dbReference type="PANTHER" id="PTHR34236:SF1">
    <property type="entry name" value="DIMETHYL SULFOXIDE REDUCTASE TRANSCRIPTIONAL ACTIVATOR"/>
    <property type="match status" value="1"/>
</dbReference>
<gene>
    <name evidence="6" type="ORF">GCM10009020_30850</name>
</gene>
<evidence type="ECO:0000313" key="7">
    <source>
        <dbReference type="Proteomes" id="UP001500420"/>
    </source>
</evidence>
<dbReference type="Pfam" id="PF04967">
    <property type="entry name" value="HTH_10"/>
    <property type="match status" value="1"/>
</dbReference>
<dbReference type="RefSeq" id="WP_343774980.1">
    <property type="nucleotide sequence ID" value="NZ_BAAADV010000007.1"/>
</dbReference>
<feature type="domain" description="PAC" evidence="5">
    <location>
        <begin position="286"/>
        <end position="336"/>
    </location>
</feature>
<dbReference type="InterPro" id="IPR003018">
    <property type="entry name" value="GAF"/>
</dbReference>
<dbReference type="AlphaFoldDB" id="A0AAV3TFF1"/>
<dbReference type="Pfam" id="PF15915">
    <property type="entry name" value="BAT"/>
    <property type="match status" value="1"/>
</dbReference>
<evidence type="ECO:0008006" key="8">
    <source>
        <dbReference type="Google" id="ProtNLM"/>
    </source>
</evidence>
<evidence type="ECO:0000259" key="4">
    <source>
        <dbReference type="PROSITE" id="PS50112"/>
    </source>
</evidence>
<dbReference type="InterPro" id="IPR013656">
    <property type="entry name" value="PAS_4"/>
</dbReference>
<dbReference type="CDD" id="cd00130">
    <property type="entry name" value="PAS"/>
    <property type="match status" value="1"/>
</dbReference>
<dbReference type="Proteomes" id="UP001500420">
    <property type="component" value="Unassembled WGS sequence"/>
</dbReference>
<dbReference type="SMART" id="SM00065">
    <property type="entry name" value="GAF"/>
    <property type="match status" value="1"/>
</dbReference>
<protein>
    <recommendedName>
        <fullName evidence="8">PAS domain S-box-containing protein</fullName>
    </recommendedName>
</protein>
<evidence type="ECO:0000256" key="2">
    <source>
        <dbReference type="ARBA" id="ARBA00023163"/>
    </source>
</evidence>
<dbReference type="Gene3D" id="3.30.450.40">
    <property type="match status" value="1"/>
</dbReference>
<dbReference type="InterPro" id="IPR035965">
    <property type="entry name" value="PAS-like_dom_sf"/>
</dbReference>
<name>A0AAV3TFF1_9EURY</name>
<dbReference type="InterPro" id="IPR007050">
    <property type="entry name" value="HTH_bacterioopsin"/>
</dbReference>
<feature type="region of interest" description="Disordered" evidence="3">
    <location>
        <begin position="72"/>
        <end position="91"/>
    </location>
</feature>